<protein>
    <submittedName>
        <fullName evidence="2">Uncharacterized protein</fullName>
    </submittedName>
</protein>
<feature type="compositionally biased region" description="Polar residues" evidence="1">
    <location>
        <begin position="57"/>
        <end position="66"/>
    </location>
</feature>
<evidence type="ECO:0000256" key="1">
    <source>
        <dbReference type="SAM" id="MobiDB-lite"/>
    </source>
</evidence>
<gene>
    <name evidence="2" type="ORF">TIFTF001_048032</name>
</gene>
<keyword evidence="3" id="KW-1185">Reference proteome</keyword>
<organism evidence="2 3">
    <name type="scientific">Ficus carica</name>
    <name type="common">Common fig</name>
    <dbReference type="NCBI Taxonomy" id="3494"/>
    <lineage>
        <taxon>Eukaryota</taxon>
        <taxon>Viridiplantae</taxon>
        <taxon>Streptophyta</taxon>
        <taxon>Embryophyta</taxon>
        <taxon>Tracheophyta</taxon>
        <taxon>Spermatophyta</taxon>
        <taxon>Magnoliopsida</taxon>
        <taxon>eudicotyledons</taxon>
        <taxon>Gunneridae</taxon>
        <taxon>Pentapetalae</taxon>
        <taxon>rosids</taxon>
        <taxon>fabids</taxon>
        <taxon>Rosales</taxon>
        <taxon>Moraceae</taxon>
        <taxon>Ficeae</taxon>
        <taxon>Ficus</taxon>
    </lineage>
</organism>
<proteinExistence type="predicted"/>
<dbReference type="Proteomes" id="UP001187192">
    <property type="component" value="Unassembled WGS sequence"/>
</dbReference>
<sequence>MLLCRHKLRQGYRGSTVTICLHQLQRGAALPRSFDRGPRVGDPAAEVSILPDPEPTRASTFTGPQSSDHELVPPILPSHQISGN</sequence>
<name>A0AA87Z6W0_FICCA</name>
<reference evidence="2" key="1">
    <citation type="submission" date="2023-07" db="EMBL/GenBank/DDBJ databases">
        <title>draft genome sequence of fig (Ficus carica).</title>
        <authorList>
            <person name="Takahashi T."/>
            <person name="Nishimura K."/>
        </authorList>
    </citation>
    <scope>NUCLEOTIDE SEQUENCE</scope>
</reference>
<evidence type="ECO:0000313" key="2">
    <source>
        <dbReference type="EMBL" id="GMN30663.1"/>
    </source>
</evidence>
<dbReference type="EMBL" id="BTGU01005818">
    <property type="protein sequence ID" value="GMN30663.1"/>
    <property type="molecule type" value="Genomic_DNA"/>
</dbReference>
<comment type="caution">
    <text evidence="2">The sequence shown here is derived from an EMBL/GenBank/DDBJ whole genome shotgun (WGS) entry which is preliminary data.</text>
</comment>
<feature type="region of interest" description="Disordered" evidence="1">
    <location>
        <begin position="32"/>
        <end position="84"/>
    </location>
</feature>
<accession>A0AA87Z6W0</accession>
<evidence type="ECO:0000313" key="3">
    <source>
        <dbReference type="Proteomes" id="UP001187192"/>
    </source>
</evidence>
<dbReference type="AlphaFoldDB" id="A0AA87Z6W0"/>